<dbReference type="GO" id="GO:0042393">
    <property type="term" value="F:histone binding"/>
    <property type="evidence" value="ECO:0007669"/>
    <property type="project" value="TreeGrafter"/>
</dbReference>
<dbReference type="InterPro" id="IPR011990">
    <property type="entry name" value="TPR-like_helical_dom_sf"/>
</dbReference>
<evidence type="ECO:0000313" key="4">
    <source>
        <dbReference type="EMBL" id="KAG2430228.1"/>
    </source>
</evidence>
<comment type="caution">
    <text evidence="4">The sequence shown here is derived from an EMBL/GenBank/DDBJ whole genome shotgun (WGS) entry which is preliminary data.</text>
</comment>
<protein>
    <recommendedName>
        <fullName evidence="6">Tetratricopeptide SHNi-TPR domain-containing protein</fullName>
    </recommendedName>
</protein>
<dbReference type="GO" id="GO:0034080">
    <property type="term" value="P:CENP-A containing chromatin assembly"/>
    <property type="evidence" value="ECO:0007669"/>
    <property type="project" value="TreeGrafter"/>
</dbReference>
<feature type="region of interest" description="Disordered" evidence="3">
    <location>
        <begin position="286"/>
        <end position="305"/>
    </location>
</feature>
<organism evidence="4 5">
    <name type="scientific">Chlamydomonas incerta</name>
    <dbReference type="NCBI Taxonomy" id="51695"/>
    <lineage>
        <taxon>Eukaryota</taxon>
        <taxon>Viridiplantae</taxon>
        <taxon>Chlorophyta</taxon>
        <taxon>core chlorophytes</taxon>
        <taxon>Chlorophyceae</taxon>
        <taxon>CS clade</taxon>
        <taxon>Chlamydomonadales</taxon>
        <taxon>Chlamydomonadaceae</taxon>
        <taxon>Chlamydomonas</taxon>
    </lineage>
</organism>
<gene>
    <name evidence="4" type="ORF">HXX76_010326</name>
</gene>
<dbReference type="GO" id="GO:0006335">
    <property type="term" value="P:DNA replication-dependent chromatin assembly"/>
    <property type="evidence" value="ECO:0007669"/>
    <property type="project" value="TreeGrafter"/>
</dbReference>
<dbReference type="Gene3D" id="1.25.40.10">
    <property type="entry name" value="Tetratricopeptide repeat domain"/>
    <property type="match status" value="1"/>
</dbReference>
<sequence>MSAEAAEPAPATVSSEELELAVANLKEGKNLIDDDPEKAVELLCSVVRTYEKKYGSDGIECADVYLYYGIALYEVARNATDALGATKTTVEKKAPADGAGPSTSDGAGGSAAEREAKLPAAEAAAAEDQKEDEGKEDEEGGEEEGGGDGEGEDGAAGGDGDGAGEEAEGSPTDDMKLAWEMIELSRIIYDRNSPEQHHSKLAEVHKSLGDIKSEEERFEEAAECYRQSIVHLKAMEPPSKRRVAEVQYKLSLSLTFMEQPEAALTQTLETITSLEAAVAEIEDKLTALPTDGSGGEEAEEEGRRLQETADDLRAVMTELTHNCEGLRDTIKHNNSLKEALKQAFIKANGGAAALAGAAGGSSGSFAAPTNSAAAAATVSLGVVGRGTKRITLQPAAAPAQGQAADGAAAGGGTAAAPKRTLADLMGVQPHVPASSPGLAASGQGASVVGATAAGTSDGQAQVQEMAKRARLEEPAAAPAEAPSADASK</sequence>
<evidence type="ECO:0000256" key="3">
    <source>
        <dbReference type="SAM" id="MobiDB-lite"/>
    </source>
</evidence>
<evidence type="ECO:0008006" key="6">
    <source>
        <dbReference type="Google" id="ProtNLM"/>
    </source>
</evidence>
<evidence type="ECO:0000256" key="1">
    <source>
        <dbReference type="ARBA" id="ARBA00022737"/>
    </source>
</evidence>
<feature type="region of interest" description="Disordered" evidence="3">
    <location>
        <begin position="394"/>
        <end position="414"/>
    </location>
</feature>
<dbReference type="InterPro" id="IPR051730">
    <property type="entry name" value="NASP-like"/>
</dbReference>
<dbReference type="PANTHER" id="PTHR15081">
    <property type="entry name" value="NUCLEAR AUTOANTIGENIC SPERM PROTEIN NASP -RELATED"/>
    <property type="match status" value="1"/>
</dbReference>
<feature type="compositionally biased region" description="Low complexity" evidence="3">
    <location>
        <begin position="474"/>
        <end position="488"/>
    </location>
</feature>
<keyword evidence="5" id="KW-1185">Reference proteome</keyword>
<dbReference type="Proteomes" id="UP000650467">
    <property type="component" value="Unassembled WGS sequence"/>
</dbReference>
<dbReference type="EMBL" id="JAEHOC010000028">
    <property type="protein sequence ID" value="KAG2430228.1"/>
    <property type="molecule type" value="Genomic_DNA"/>
</dbReference>
<keyword evidence="1" id="KW-0677">Repeat</keyword>
<feature type="region of interest" description="Disordered" evidence="3">
    <location>
        <begin position="90"/>
        <end position="174"/>
    </location>
</feature>
<evidence type="ECO:0000313" key="5">
    <source>
        <dbReference type="Proteomes" id="UP000650467"/>
    </source>
</evidence>
<accession>A0A835VY67</accession>
<feature type="compositionally biased region" description="Acidic residues" evidence="3">
    <location>
        <begin position="129"/>
        <end position="153"/>
    </location>
</feature>
<dbReference type="GO" id="GO:0005654">
    <property type="term" value="C:nucleoplasm"/>
    <property type="evidence" value="ECO:0007669"/>
    <property type="project" value="TreeGrafter"/>
</dbReference>
<dbReference type="PANTHER" id="PTHR15081:SF1">
    <property type="entry name" value="NUCLEAR AUTOANTIGENIC SPERM PROTEIN"/>
    <property type="match status" value="1"/>
</dbReference>
<name>A0A835VY67_CHLIN</name>
<feature type="compositionally biased region" description="Low complexity" evidence="3">
    <location>
        <begin position="439"/>
        <end position="456"/>
    </location>
</feature>
<feature type="region of interest" description="Disordered" evidence="3">
    <location>
        <begin position="433"/>
        <end position="488"/>
    </location>
</feature>
<feature type="compositionally biased region" description="Low complexity" evidence="3">
    <location>
        <begin position="394"/>
        <end position="407"/>
    </location>
</feature>
<reference evidence="4" key="1">
    <citation type="journal article" date="2020" name="bioRxiv">
        <title>Comparative genomics of Chlamydomonas.</title>
        <authorList>
            <person name="Craig R.J."/>
            <person name="Hasan A.R."/>
            <person name="Ness R.W."/>
            <person name="Keightley P.D."/>
        </authorList>
    </citation>
    <scope>NUCLEOTIDE SEQUENCE</scope>
    <source>
        <strain evidence="4">SAG 7.73</strain>
    </source>
</reference>
<dbReference type="OrthoDB" id="5587616at2759"/>
<keyword evidence="2" id="KW-0802">TPR repeat</keyword>
<dbReference type="AlphaFoldDB" id="A0A835VY67"/>
<evidence type="ECO:0000256" key="2">
    <source>
        <dbReference type="ARBA" id="ARBA00022803"/>
    </source>
</evidence>
<proteinExistence type="predicted"/>